<keyword evidence="1" id="KW-0732">Signal</keyword>
<feature type="signal peptide" evidence="1">
    <location>
        <begin position="1"/>
        <end position="17"/>
    </location>
</feature>
<accession>A0A2H3BCP1</accession>
<evidence type="ECO:0000256" key="1">
    <source>
        <dbReference type="SAM" id="SignalP"/>
    </source>
</evidence>
<dbReference type="Proteomes" id="UP000218334">
    <property type="component" value="Unassembled WGS sequence"/>
</dbReference>
<dbReference type="AlphaFoldDB" id="A0A2H3BCP1"/>
<evidence type="ECO:0000313" key="3">
    <source>
        <dbReference type="Proteomes" id="UP000218334"/>
    </source>
</evidence>
<organism evidence="2 3">
    <name type="scientific">Armillaria solidipes</name>
    <dbReference type="NCBI Taxonomy" id="1076256"/>
    <lineage>
        <taxon>Eukaryota</taxon>
        <taxon>Fungi</taxon>
        <taxon>Dikarya</taxon>
        <taxon>Basidiomycota</taxon>
        <taxon>Agaricomycotina</taxon>
        <taxon>Agaricomycetes</taxon>
        <taxon>Agaricomycetidae</taxon>
        <taxon>Agaricales</taxon>
        <taxon>Marasmiineae</taxon>
        <taxon>Physalacriaceae</taxon>
        <taxon>Armillaria</taxon>
    </lineage>
</organism>
<name>A0A2H3BCP1_9AGAR</name>
<feature type="chain" id="PRO_5013641902" evidence="1">
    <location>
        <begin position="18"/>
        <end position="183"/>
    </location>
</feature>
<proteinExistence type="predicted"/>
<protein>
    <submittedName>
        <fullName evidence="2">Uncharacterized protein</fullName>
    </submittedName>
</protein>
<evidence type="ECO:0000313" key="2">
    <source>
        <dbReference type="EMBL" id="PBK66674.1"/>
    </source>
</evidence>
<dbReference type="EMBL" id="KZ293439">
    <property type="protein sequence ID" value="PBK66674.1"/>
    <property type="molecule type" value="Genomic_DNA"/>
</dbReference>
<gene>
    <name evidence="2" type="ORF">ARMSODRAFT_977248</name>
</gene>
<keyword evidence="3" id="KW-1185">Reference proteome</keyword>
<sequence>MFLRTVSVAMLVAIAIANTTVRRSEVTALQDAFNNMTQTLLAIQVDYKAFSANIDIDYATAVTDAVRTLDLQVQDAFNAVPNTKQDHVMSDTDGKWACDLYTKGLDTDFAFGEDFISLKHNFQTVNFTSAVCHVFQNLVANSAPFDGKFMAAIPAKYKACIERYYHIAGKELDKVVETYCSEA</sequence>
<reference evidence="3" key="1">
    <citation type="journal article" date="2017" name="Nat. Ecol. Evol.">
        <title>Genome expansion and lineage-specific genetic innovations in the forest pathogenic fungi Armillaria.</title>
        <authorList>
            <person name="Sipos G."/>
            <person name="Prasanna A.N."/>
            <person name="Walter M.C."/>
            <person name="O'Connor E."/>
            <person name="Balint B."/>
            <person name="Krizsan K."/>
            <person name="Kiss B."/>
            <person name="Hess J."/>
            <person name="Varga T."/>
            <person name="Slot J."/>
            <person name="Riley R."/>
            <person name="Boka B."/>
            <person name="Rigling D."/>
            <person name="Barry K."/>
            <person name="Lee J."/>
            <person name="Mihaltcheva S."/>
            <person name="LaButti K."/>
            <person name="Lipzen A."/>
            <person name="Waldron R."/>
            <person name="Moloney N.M."/>
            <person name="Sperisen C."/>
            <person name="Kredics L."/>
            <person name="Vagvoelgyi C."/>
            <person name="Patrignani A."/>
            <person name="Fitzpatrick D."/>
            <person name="Nagy I."/>
            <person name="Doyle S."/>
            <person name="Anderson J.B."/>
            <person name="Grigoriev I.V."/>
            <person name="Gueldener U."/>
            <person name="Muensterkoetter M."/>
            <person name="Nagy L.G."/>
        </authorList>
    </citation>
    <scope>NUCLEOTIDE SEQUENCE [LARGE SCALE GENOMIC DNA]</scope>
    <source>
        <strain evidence="3">28-4</strain>
    </source>
</reference>